<comment type="caution">
    <text evidence="1">The sequence shown here is derived from an EMBL/GenBank/DDBJ whole genome shotgun (WGS) entry which is preliminary data.</text>
</comment>
<dbReference type="Gene3D" id="2.60.40.10">
    <property type="entry name" value="Immunoglobulins"/>
    <property type="match status" value="1"/>
</dbReference>
<dbReference type="InterPro" id="IPR013783">
    <property type="entry name" value="Ig-like_fold"/>
</dbReference>
<dbReference type="AlphaFoldDB" id="A0A1F8F2M0"/>
<protein>
    <recommendedName>
        <fullName evidence="3">DUF1573 domain-containing protein</fullName>
    </recommendedName>
</protein>
<evidence type="ECO:0000313" key="1">
    <source>
        <dbReference type="EMBL" id="OGN06529.1"/>
    </source>
</evidence>
<evidence type="ECO:0000313" key="2">
    <source>
        <dbReference type="Proteomes" id="UP000178023"/>
    </source>
</evidence>
<sequence length="171" mass="18057">MAKYKNTIYTTLAIVLFLGGLIWLANSGAPKSDQQQTELTNPADGGALSAAETSYDFGTVPMSKGKVTHIFKVTNSSAGPVIVSKLYTSCMCTEASLITEDKRLGPFGMPGHGFVPSIKGEIRASGSADVEVVFDPAAHGPAGVGRIDRVVYLEEKSGNKLELQFTAMVTP</sequence>
<proteinExistence type="predicted"/>
<dbReference type="Proteomes" id="UP000178023">
    <property type="component" value="Unassembled WGS sequence"/>
</dbReference>
<evidence type="ECO:0008006" key="3">
    <source>
        <dbReference type="Google" id="ProtNLM"/>
    </source>
</evidence>
<reference evidence="1 2" key="1">
    <citation type="journal article" date="2016" name="Nat. Commun.">
        <title>Thousands of microbial genomes shed light on interconnected biogeochemical processes in an aquifer system.</title>
        <authorList>
            <person name="Anantharaman K."/>
            <person name="Brown C.T."/>
            <person name="Hug L.A."/>
            <person name="Sharon I."/>
            <person name="Castelle C.J."/>
            <person name="Probst A.J."/>
            <person name="Thomas B.C."/>
            <person name="Singh A."/>
            <person name="Wilkins M.J."/>
            <person name="Karaoz U."/>
            <person name="Brodie E.L."/>
            <person name="Williams K.H."/>
            <person name="Hubbard S.S."/>
            <person name="Banfield J.F."/>
        </authorList>
    </citation>
    <scope>NUCLEOTIDE SEQUENCE [LARGE SCALE GENOMIC DNA]</scope>
</reference>
<gene>
    <name evidence="1" type="ORF">A2750_03490</name>
</gene>
<dbReference type="Pfam" id="PF07610">
    <property type="entry name" value="DUF1573"/>
    <property type="match status" value="1"/>
</dbReference>
<dbReference type="InterPro" id="IPR011467">
    <property type="entry name" value="DUF1573"/>
</dbReference>
<dbReference type="EMBL" id="MGJL01000038">
    <property type="protein sequence ID" value="OGN06529.1"/>
    <property type="molecule type" value="Genomic_DNA"/>
</dbReference>
<name>A0A1F8F2M0_9BACT</name>
<organism evidence="1 2">
    <name type="scientific">Candidatus Yanofskybacteria bacterium RIFCSPHIGHO2_01_FULL_45_42</name>
    <dbReference type="NCBI Taxonomy" id="1802671"/>
    <lineage>
        <taxon>Bacteria</taxon>
        <taxon>Candidatus Yanofskyibacteriota</taxon>
    </lineage>
</organism>
<accession>A0A1F8F2M0</accession>